<evidence type="ECO:0000256" key="1">
    <source>
        <dbReference type="ARBA" id="ARBA00023015"/>
    </source>
</evidence>
<proteinExistence type="predicted"/>
<dbReference type="GO" id="GO:0000435">
    <property type="term" value="P:positive regulation of transcription from RNA polymerase II promoter by galactose"/>
    <property type="evidence" value="ECO:0007669"/>
    <property type="project" value="TreeGrafter"/>
</dbReference>
<dbReference type="SMART" id="SM00906">
    <property type="entry name" value="Fungal_trans"/>
    <property type="match status" value="1"/>
</dbReference>
<feature type="compositionally biased region" description="Basic and acidic residues" evidence="5">
    <location>
        <begin position="450"/>
        <end position="465"/>
    </location>
</feature>
<name>A0A9P9BP60_9PEZI</name>
<feature type="region of interest" description="Disordered" evidence="5">
    <location>
        <begin position="449"/>
        <end position="490"/>
    </location>
</feature>
<dbReference type="AlphaFoldDB" id="A0A9P9BP60"/>
<accession>A0A9P9BP60</accession>
<dbReference type="GeneID" id="70177686"/>
<evidence type="ECO:0000313" key="7">
    <source>
        <dbReference type="EMBL" id="KAH7028917.1"/>
    </source>
</evidence>
<dbReference type="GO" id="GO:0006351">
    <property type="term" value="P:DNA-templated transcription"/>
    <property type="evidence" value="ECO:0007669"/>
    <property type="project" value="InterPro"/>
</dbReference>
<organism evidence="7 8">
    <name type="scientific">Microdochium trichocladiopsis</name>
    <dbReference type="NCBI Taxonomy" id="1682393"/>
    <lineage>
        <taxon>Eukaryota</taxon>
        <taxon>Fungi</taxon>
        <taxon>Dikarya</taxon>
        <taxon>Ascomycota</taxon>
        <taxon>Pezizomycotina</taxon>
        <taxon>Sordariomycetes</taxon>
        <taxon>Xylariomycetidae</taxon>
        <taxon>Xylariales</taxon>
        <taxon>Microdochiaceae</taxon>
        <taxon>Microdochium</taxon>
    </lineage>
</organism>
<evidence type="ECO:0000256" key="4">
    <source>
        <dbReference type="ARBA" id="ARBA00023242"/>
    </source>
</evidence>
<sequence length="561" mass="62087">MERLLDCYFATGGAVFPIIHEPSFRATYLECRRNGFTRARRTWLGLLNIMLAMATSFDADSVPSATRRQEKASIFYARAQELCGELSRRVISLEIVHYLILVVILCQGTQRSVQAWNTLGLVIRSAIALGLHSDAPGRSEDPIQAEFRRRTWIVIYCLDQVLGAAFGRPTSIPDQHLQRHSLLSTGSPSDTSSVGHTHQPSGNIDLNGEFLALSFKLYQIMGRSLADQYGSNFDNTEPHLDGIDSLKASGELRKALQIWAAGLPPHLQLIEPDSPLLSQSKPEHRARTILTMRYHNLTILIHKPLLSATLRYLFPPKGVGHVGMPMPYLIQLAIAEAHECIRAAQNTIDMIHAIITNDQSGKNNLGVWYYTLYYVFTASLVICGRLLWARHGHEEPDEAAILQAQRSLDKAEVICEKIDHENSLVLSCLEYIRSLARMCNVKGPQIYHTTFDKPGNRNPETDQSSRGDITGTGSTGIPRPHNNLSGNGTDSVAAVPLTALDGLGDNERAQSLTDPALLSSEDMETLQLFSSEMFDPSIFEGFHQSPVDPRTISAGLWDGPA</sequence>
<evidence type="ECO:0000256" key="3">
    <source>
        <dbReference type="ARBA" id="ARBA00023163"/>
    </source>
</evidence>
<keyword evidence="4" id="KW-0539">Nucleus</keyword>
<keyword evidence="8" id="KW-1185">Reference proteome</keyword>
<dbReference type="GO" id="GO:0000981">
    <property type="term" value="F:DNA-binding transcription factor activity, RNA polymerase II-specific"/>
    <property type="evidence" value="ECO:0007669"/>
    <property type="project" value="TreeGrafter"/>
</dbReference>
<protein>
    <submittedName>
        <fullName evidence="7">Fungal-specific transcription factor domain-containing protein</fullName>
    </submittedName>
</protein>
<dbReference type="PANTHER" id="PTHR47424">
    <property type="entry name" value="REGULATORY PROTEIN GAL4"/>
    <property type="match status" value="1"/>
</dbReference>
<dbReference type="PANTHER" id="PTHR47424:SF3">
    <property type="entry name" value="REGULATORY PROTEIN GAL4"/>
    <property type="match status" value="1"/>
</dbReference>
<dbReference type="GO" id="GO:0005634">
    <property type="term" value="C:nucleus"/>
    <property type="evidence" value="ECO:0007669"/>
    <property type="project" value="TreeGrafter"/>
</dbReference>
<dbReference type="InterPro" id="IPR051127">
    <property type="entry name" value="Fungal_SecMet_Regulators"/>
</dbReference>
<evidence type="ECO:0000313" key="8">
    <source>
        <dbReference type="Proteomes" id="UP000756346"/>
    </source>
</evidence>
<dbReference type="GO" id="GO:0000978">
    <property type="term" value="F:RNA polymerase II cis-regulatory region sequence-specific DNA binding"/>
    <property type="evidence" value="ECO:0007669"/>
    <property type="project" value="TreeGrafter"/>
</dbReference>
<dbReference type="EMBL" id="JAGTJQ010000006">
    <property type="protein sequence ID" value="KAH7028917.1"/>
    <property type="molecule type" value="Genomic_DNA"/>
</dbReference>
<feature type="domain" description="Xylanolytic transcriptional activator regulatory" evidence="6">
    <location>
        <begin position="115"/>
        <end position="188"/>
    </location>
</feature>
<dbReference type="Pfam" id="PF04082">
    <property type="entry name" value="Fungal_trans"/>
    <property type="match status" value="1"/>
</dbReference>
<keyword evidence="1" id="KW-0805">Transcription regulation</keyword>
<dbReference type="GO" id="GO:0008270">
    <property type="term" value="F:zinc ion binding"/>
    <property type="evidence" value="ECO:0007669"/>
    <property type="project" value="InterPro"/>
</dbReference>
<dbReference type="Proteomes" id="UP000756346">
    <property type="component" value="Unassembled WGS sequence"/>
</dbReference>
<reference evidence="7" key="1">
    <citation type="journal article" date="2021" name="Nat. Commun.">
        <title>Genetic determinants of endophytism in the Arabidopsis root mycobiome.</title>
        <authorList>
            <person name="Mesny F."/>
            <person name="Miyauchi S."/>
            <person name="Thiergart T."/>
            <person name="Pickel B."/>
            <person name="Atanasova L."/>
            <person name="Karlsson M."/>
            <person name="Huettel B."/>
            <person name="Barry K.W."/>
            <person name="Haridas S."/>
            <person name="Chen C."/>
            <person name="Bauer D."/>
            <person name="Andreopoulos W."/>
            <person name="Pangilinan J."/>
            <person name="LaButti K."/>
            <person name="Riley R."/>
            <person name="Lipzen A."/>
            <person name="Clum A."/>
            <person name="Drula E."/>
            <person name="Henrissat B."/>
            <person name="Kohler A."/>
            <person name="Grigoriev I.V."/>
            <person name="Martin F.M."/>
            <person name="Hacquard S."/>
        </authorList>
    </citation>
    <scope>NUCLEOTIDE SEQUENCE</scope>
    <source>
        <strain evidence="7">MPI-CAGE-CH-0230</strain>
    </source>
</reference>
<comment type="caution">
    <text evidence="7">The sequence shown here is derived from an EMBL/GenBank/DDBJ whole genome shotgun (WGS) entry which is preliminary data.</text>
</comment>
<dbReference type="InterPro" id="IPR007219">
    <property type="entry name" value="XnlR_reg_dom"/>
</dbReference>
<gene>
    <name evidence="7" type="ORF">B0I36DRAFT_126998</name>
</gene>
<dbReference type="RefSeq" id="XP_046011205.1">
    <property type="nucleotide sequence ID" value="XM_046148140.1"/>
</dbReference>
<dbReference type="CDD" id="cd12148">
    <property type="entry name" value="fungal_TF_MHR"/>
    <property type="match status" value="1"/>
</dbReference>
<evidence type="ECO:0000259" key="6">
    <source>
        <dbReference type="SMART" id="SM00906"/>
    </source>
</evidence>
<dbReference type="OrthoDB" id="4763826at2759"/>
<evidence type="ECO:0000256" key="2">
    <source>
        <dbReference type="ARBA" id="ARBA00023125"/>
    </source>
</evidence>
<keyword evidence="2" id="KW-0238">DNA-binding</keyword>
<keyword evidence="3" id="KW-0804">Transcription</keyword>
<evidence type="ECO:0000256" key="5">
    <source>
        <dbReference type="SAM" id="MobiDB-lite"/>
    </source>
</evidence>